<protein>
    <submittedName>
        <fullName evidence="1">Chitin deacetylase-like 9 isoform a</fullName>
    </submittedName>
</protein>
<sequence length="771" mass="87448">MANESLKLEPVGKKYNDEKSGGSPQSPGDDDYDPHLHRNVEHPTSNTETIIHLLKGSLGTGILAMPEAFKNAGLSTGAIFTVIIGFICTYCLHILVNAQYALCKRLRVPILTYPESMRIALETGPPGLRGFARMSPVCALLATILAAAVAAPTSENITAFQADYCRPASCVLPNCRCLSTDVPNNLPSSQIPQMVLLTFDDAVTAQTYDYYERAFFGRKNPDGCEIQVTYYVSHEYTDYSKVHSLHARGHEIALHSITHEPYTYYWDNLDLAGFYAEFGGERELIAKFANIPITDIQGIRVPLLQLAGDRSFQAIEMSGMMYDSSWPTQAYMDPPAWPYTLDYLSDQDCPIGRCPTSSFPGMWVQPMVNWLDNSGYVCSMVDSCIFVPTDTQGILEFIKRNFHRHYDNNRAPFGFYVHAAWFLRNPNNFEAYLQFLDYLGSLNDVYIMVLLTFDDAVTALNFEYYQEAFFTRTNPDGCSIQATYFMSHEYTDYSKVHDLHARGHEIALHSITHEPYVTYWDELDVEGYIAEFGGERDIVSYFADIPEEDIQGIRIPLLQLAGNKSFQALQSIGMKYDCSWPTQVYMDPPLWPYTLDYRTEQDCPIGQCPTASFPGLWVQPMVNWRDTSGYVCSMVDACIFVPTETDEILEFIKTNFHRHYDSNKAPFGFYMHAAWFQSNPNNYQAYLQFLDYLESLNDVYIVSIQRALEWVQNPKPLDELSSVWSSCPVTEEASCSARSCALDKEGETRYMVQCPSSCPSVYPWLNNPFGV</sequence>
<dbReference type="EMBL" id="CM043015">
    <property type="protein sequence ID" value="KAI4470926.1"/>
    <property type="molecule type" value="Genomic_DNA"/>
</dbReference>
<name>A0ACB9TVU2_HOLOL</name>
<evidence type="ECO:0000313" key="1">
    <source>
        <dbReference type="EMBL" id="KAI4470926.1"/>
    </source>
</evidence>
<comment type="caution">
    <text evidence="1">The sequence shown here is derived from an EMBL/GenBank/DDBJ whole genome shotgun (WGS) entry which is preliminary data.</text>
</comment>
<proteinExistence type="predicted"/>
<accession>A0ACB9TVU2</accession>
<organism evidence="1 2">
    <name type="scientific">Holotrichia oblita</name>
    <name type="common">Chafer beetle</name>
    <dbReference type="NCBI Taxonomy" id="644536"/>
    <lineage>
        <taxon>Eukaryota</taxon>
        <taxon>Metazoa</taxon>
        <taxon>Ecdysozoa</taxon>
        <taxon>Arthropoda</taxon>
        <taxon>Hexapoda</taxon>
        <taxon>Insecta</taxon>
        <taxon>Pterygota</taxon>
        <taxon>Neoptera</taxon>
        <taxon>Endopterygota</taxon>
        <taxon>Coleoptera</taxon>
        <taxon>Polyphaga</taxon>
        <taxon>Scarabaeiformia</taxon>
        <taxon>Scarabaeidae</taxon>
        <taxon>Melolonthinae</taxon>
        <taxon>Holotrichia</taxon>
    </lineage>
</organism>
<dbReference type="Proteomes" id="UP001056778">
    <property type="component" value="Chromosome 1"/>
</dbReference>
<keyword evidence="2" id="KW-1185">Reference proteome</keyword>
<reference evidence="1" key="1">
    <citation type="submission" date="2022-04" db="EMBL/GenBank/DDBJ databases">
        <title>Chromosome-scale genome assembly of Holotrichia oblita Faldermann.</title>
        <authorList>
            <person name="Rongchong L."/>
        </authorList>
    </citation>
    <scope>NUCLEOTIDE SEQUENCE</scope>
    <source>
        <strain evidence="1">81SQS9</strain>
    </source>
</reference>
<evidence type="ECO:0000313" key="2">
    <source>
        <dbReference type="Proteomes" id="UP001056778"/>
    </source>
</evidence>
<gene>
    <name evidence="1" type="ORF">MML48_1g00451</name>
</gene>